<gene>
    <name evidence="1" type="ORF">AB205_0133140</name>
</gene>
<dbReference type="OrthoDB" id="10003116at2759"/>
<name>A0A2G9RQP4_AQUCT</name>
<evidence type="ECO:0000313" key="1">
    <source>
        <dbReference type="EMBL" id="PIO30210.1"/>
    </source>
</evidence>
<proteinExistence type="predicted"/>
<accession>A0A2G9RQP4</accession>
<evidence type="ECO:0000313" key="2">
    <source>
        <dbReference type="Proteomes" id="UP000228934"/>
    </source>
</evidence>
<sequence length="96" mass="11054">MFYYYSGIISGYCLNQSYRNQVCEVLIKPYIIGTNYALLLLTKGKTMPKGEQFGDHCPCIAPCTTSLNVVLWIIDVFFVNLLHQLHGKKEWQLYIA</sequence>
<organism evidence="1 2">
    <name type="scientific">Aquarana catesbeiana</name>
    <name type="common">American bullfrog</name>
    <name type="synonym">Rana catesbeiana</name>
    <dbReference type="NCBI Taxonomy" id="8400"/>
    <lineage>
        <taxon>Eukaryota</taxon>
        <taxon>Metazoa</taxon>
        <taxon>Chordata</taxon>
        <taxon>Craniata</taxon>
        <taxon>Vertebrata</taxon>
        <taxon>Euteleostomi</taxon>
        <taxon>Amphibia</taxon>
        <taxon>Batrachia</taxon>
        <taxon>Anura</taxon>
        <taxon>Neobatrachia</taxon>
        <taxon>Ranoidea</taxon>
        <taxon>Ranidae</taxon>
        <taxon>Aquarana</taxon>
    </lineage>
</organism>
<keyword evidence="2" id="KW-1185">Reference proteome</keyword>
<dbReference type="EMBL" id="KV930686">
    <property type="protein sequence ID" value="PIO30210.1"/>
    <property type="molecule type" value="Genomic_DNA"/>
</dbReference>
<dbReference type="Proteomes" id="UP000228934">
    <property type="component" value="Unassembled WGS sequence"/>
</dbReference>
<protein>
    <submittedName>
        <fullName evidence="1">Uncharacterized protein</fullName>
    </submittedName>
</protein>
<reference evidence="2" key="1">
    <citation type="journal article" date="2017" name="Nat. Commun.">
        <title>The North American bullfrog draft genome provides insight into hormonal regulation of long noncoding RNA.</title>
        <authorList>
            <person name="Hammond S.A."/>
            <person name="Warren R.L."/>
            <person name="Vandervalk B.P."/>
            <person name="Kucuk E."/>
            <person name="Khan H."/>
            <person name="Gibb E.A."/>
            <person name="Pandoh P."/>
            <person name="Kirk H."/>
            <person name="Zhao Y."/>
            <person name="Jones M."/>
            <person name="Mungall A.J."/>
            <person name="Coope R."/>
            <person name="Pleasance S."/>
            <person name="Moore R.A."/>
            <person name="Holt R.A."/>
            <person name="Round J.M."/>
            <person name="Ohora S."/>
            <person name="Walle B.V."/>
            <person name="Veldhoen N."/>
            <person name="Helbing C.C."/>
            <person name="Birol I."/>
        </authorList>
    </citation>
    <scope>NUCLEOTIDE SEQUENCE [LARGE SCALE GENOMIC DNA]</scope>
</reference>
<dbReference type="AlphaFoldDB" id="A0A2G9RQP4"/>